<evidence type="ECO:0000256" key="1">
    <source>
        <dbReference type="SAM" id="MobiDB-lite"/>
    </source>
</evidence>
<evidence type="ECO:0000313" key="3">
    <source>
        <dbReference type="Proteomes" id="UP000023152"/>
    </source>
</evidence>
<comment type="caution">
    <text evidence="2">The sequence shown here is derived from an EMBL/GenBank/DDBJ whole genome shotgun (WGS) entry which is preliminary data.</text>
</comment>
<accession>X6MGN4</accession>
<dbReference type="Proteomes" id="UP000023152">
    <property type="component" value="Unassembled WGS sequence"/>
</dbReference>
<dbReference type="AlphaFoldDB" id="X6MGN4"/>
<protein>
    <submittedName>
        <fullName evidence="2">Uncharacterized protein</fullName>
    </submittedName>
</protein>
<organism evidence="2 3">
    <name type="scientific">Reticulomyxa filosa</name>
    <dbReference type="NCBI Taxonomy" id="46433"/>
    <lineage>
        <taxon>Eukaryota</taxon>
        <taxon>Sar</taxon>
        <taxon>Rhizaria</taxon>
        <taxon>Retaria</taxon>
        <taxon>Foraminifera</taxon>
        <taxon>Monothalamids</taxon>
        <taxon>Reticulomyxidae</taxon>
        <taxon>Reticulomyxa</taxon>
    </lineage>
</organism>
<dbReference type="EMBL" id="ASPP01021055">
    <property type="protein sequence ID" value="ETO12811.1"/>
    <property type="molecule type" value="Genomic_DNA"/>
</dbReference>
<feature type="compositionally biased region" description="Pro residues" evidence="1">
    <location>
        <begin position="55"/>
        <end position="71"/>
    </location>
</feature>
<keyword evidence="3" id="KW-1185">Reference proteome</keyword>
<feature type="compositionally biased region" description="Basic and acidic residues" evidence="1">
    <location>
        <begin position="41"/>
        <end position="51"/>
    </location>
</feature>
<gene>
    <name evidence="2" type="ORF">RFI_24566</name>
</gene>
<reference evidence="2 3" key="1">
    <citation type="journal article" date="2013" name="Curr. Biol.">
        <title>The Genome of the Foraminiferan Reticulomyxa filosa.</title>
        <authorList>
            <person name="Glockner G."/>
            <person name="Hulsmann N."/>
            <person name="Schleicher M."/>
            <person name="Noegel A.A."/>
            <person name="Eichinger L."/>
            <person name="Gallinger C."/>
            <person name="Pawlowski J."/>
            <person name="Sierra R."/>
            <person name="Euteneuer U."/>
            <person name="Pillet L."/>
            <person name="Moustafa A."/>
            <person name="Platzer M."/>
            <person name="Groth M."/>
            <person name="Szafranski K."/>
            <person name="Schliwa M."/>
        </authorList>
    </citation>
    <scope>NUCLEOTIDE SEQUENCE [LARGE SCALE GENOMIC DNA]</scope>
</reference>
<name>X6MGN4_RETFI</name>
<sequence>MPKVNLHIFFFFFKLITQKKKKKKLPEKQKAKALSKSNNPRNDDTKNKETEQSNCPPPPVPKLPPKQPPTKPSQNKAHLLITNTDDNNNNNNTVVKEGTRDVPVQANVVKPTDRKLKKTLTADDILAKGETGETENKNNPYGLSVEEMINPTVSMQRSRTLVPLARKSPPAPTTKYKGKYGKKIEFVSGEFGSGRSNDQVGTLALLPSRLGNGWIYCKLGMYQVTLEESARWNVEDEKETLHGKGKLKEGGPCLFDSNDGKFAVNVRPINRLLDEMLIQCMNAERTMTLYNASFYVLQTQFDDQNRPLQNELISFDKFELSEFSLF</sequence>
<evidence type="ECO:0000313" key="2">
    <source>
        <dbReference type="EMBL" id="ETO12811.1"/>
    </source>
</evidence>
<feature type="region of interest" description="Disordered" evidence="1">
    <location>
        <begin position="18"/>
        <end position="75"/>
    </location>
</feature>
<proteinExistence type="predicted"/>